<dbReference type="Proteomes" id="UP000821845">
    <property type="component" value="Chromosome 2"/>
</dbReference>
<reference evidence="1" key="1">
    <citation type="submission" date="2020-05" db="EMBL/GenBank/DDBJ databases">
        <title>Large-scale comparative analyses of tick genomes elucidate their genetic diversity and vector capacities.</title>
        <authorList>
            <person name="Jia N."/>
            <person name="Wang J."/>
            <person name="Shi W."/>
            <person name="Du L."/>
            <person name="Sun Y."/>
            <person name="Zhan W."/>
            <person name="Jiang J."/>
            <person name="Wang Q."/>
            <person name="Zhang B."/>
            <person name="Ji P."/>
            <person name="Sakyi L.B."/>
            <person name="Cui X."/>
            <person name="Yuan T."/>
            <person name="Jiang B."/>
            <person name="Yang W."/>
            <person name="Lam T.T.-Y."/>
            <person name="Chang Q."/>
            <person name="Ding S."/>
            <person name="Wang X."/>
            <person name="Zhu J."/>
            <person name="Ruan X."/>
            <person name="Zhao L."/>
            <person name="Wei J."/>
            <person name="Que T."/>
            <person name="Du C."/>
            <person name="Cheng J."/>
            <person name="Dai P."/>
            <person name="Han X."/>
            <person name="Huang E."/>
            <person name="Gao Y."/>
            <person name="Liu J."/>
            <person name="Shao H."/>
            <person name="Ye R."/>
            <person name="Li L."/>
            <person name="Wei W."/>
            <person name="Wang X."/>
            <person name="Wang C."/>
            <person name="Yang T."/>
            <person name="Huo Q."/>
            <person name="Li W."/>
            <person name="Guo W."/>
            <person name="Chen H."/>
            <person name="Zhou L."/>
            <person name="Ni X."/>
            <person name="Tian J."/>
            <person name="Zhou Y."/>
            <person name="Sheng Y."/>
            <person name="Liu T."/>
            <person name="Pan Y."/>
            <person name="Xia L."/>
            <person name="Li J."/>
            <person name="Zhao F."/>
            <person name="Cao W."/>
        </authorList>
    </citation>
    <scope>NUCLEOTIDE SEQUENCE</scope>
    <source>
        <strain evidence="1">Hyas-2018</strain>
    </source>
</reference>
<evidence type="ECO:0000313" key="2">
    <source>
        <dbReference type="Proteomes" id="UP000821845"/>
    </source>
</evidence>
<sequence>MRFQLKPEAFGNPEAWKAIDSLVRSSFPVVLFSGQMTAFVEYEVEKMPPWKDLARTLANLKQNLAQYTYDILLSEVTLEHVVLKIAKYQVVPVKGPVIPS</sequence>
<name>A0ACB7SZ11_HYAAI</name>
<protein>
    <submittedName>
        <fullName evidence="1">Uncharacterized protein</fullName>
    </submittedName>
</protein>
<dbReference type="EMBL" id="CM023482">
    <property type="protein sequence ID" value="KAH6939149.1"/>
    <property type="molecule type" value="Genomic_DNA"/>
</dbReference>
<organism evidence="1 2">
    <name type="scientific">Hyalomma asiaticum</name>
    <name type="common">Tick</name>
    <dbReference type="NCBI Taxonomy" id="266040"/>
    <lineage>
        <taxon>Eukaryota</taxon>
        <taxon>Metazoa</taxon>
        <taxon>Ecdysozoa</taxon>
        <taxon>Arthropoda</taxon>
        <taxon>Chelicerata</taxon>
        <taxon>Arachnida</taxon>
        <taxon>Acari</taxon>
        <taxon>Parasitiformes</taxon>
        <taxon>Ixodida</taxon>
        <taxon>Ixodoidea</taxon>
        <taxon>Ixodidae</taxon>
        <taxon>Hyalomminae</taxon>
        <taxon>Hyalomma</taxon>
    </lineage>
</organism>
<comment type="caution">
    <text evidence="1">The sequence shown here is derived from an EMBL/GenBank/DDBJ whole genome shotgun (WGS) entry which is preliminary data.</text>
</comment>
<accession>A0ACB7SZ11</accession>
<keyword evidence="2" id="KW-1185">Reference proteome</keyword>
<evidence type="ECO:0000313" key="1">
    <source>
        <dbReference type="EMBL" id="KAH6939149.1"/>
    </source>
</evidence>
<gene>
    <name evidence="1" type="ORF">HPB50_016121</name>
</gene>
<proteinExistence type="predicted"/>